<proteinExistence type="predicted"/>
<organism evidence="1 2">
    <name type="scientific">Camellia lanceoleosa</name>
    <dbReference type="NCBI Taxonomy" id="1840588"/>
    <lineage>
        <taxon>Eukaryota</taxon>
        <taxon>Viridiplantae</taxon>
        <taxon>Streptophyta</taxon>
        <taxon>Embryophyta</taxon>
        <taxon>Tracheophyta</taxon>
        <taxon>Spermatophyta</taxon>
        <taxon>Magnoliopsida</taxon>
        <taxon>eudicotyledons</taxon>
        <taxon>Gunneridae</taxon>
        <taxon>Pentapetalae</taxon>
        <taxon>asterids</taxon>
        <taxon>Ericales</taxon>
        <taxon>Theaceae</taxon>
        <taxon>Camellia</taxon>
    </lineage>
</organism>
<keyword evidence="2" id="KW-1185">Reference proteome</keyword>
<sequence length="677" mass="76638">MWVCVSEDFDLKMLIEKIIRSATGATCPQLDIDQLQTYLRDNLNGKKFLLVLDDVWNEDLMKWKELRDLLMGGANGSKIIVTTRSKKTASIMGTNTSYNLGGLSSDGCLSLLMKYAFRGGEEKKYPNLVEIGKTIVKKCGGVPLAVITLGSLLYMKAEERDWLYVRDNDIWKLEQKENDILPALRLSYDQMPSDLKQCFAYLSFYPKDYVMSKDDVIQVWIAQGLIQQRDGNQLLEDVGDTYVNELVSRSFLEVVGYDGEIELSMHDIVHDLALSIAGAEWLTMNSDATKITGRVRHIMFLEHDLSERKFPPPLQNLTRVRSFSFQNAVRSVSLSFLDMLMSTFKCLRVLAINGADFEELPSSVGNLIHLRHLDLSCNGCIRKLPDSICKLLNLQTLNLYMCVQLQDLPKGIGKLINLRALYLTSNQSCLPEKELDGLTSLQFLYISDCEHLTSLSSGMQHLKALRTLVITNCPELTSLPSEMKYLIALETLHIFFCQKLDLLEGEGMQGIKNLRSLIFERLPKLVALPEGLQHAASTLQCLRILRCGFATIPEWLRNFTSLQQLEFQDCPLVCPSQGMRSLPPVQELCIKGSSNVSRILRREIDDAIDLQAESDNDSDQWHAIHIPDDVSLDSDAYELDIFLEHKYFETDSYAIGNMDDDKSEDTDSAYSFSMPDC</sequence>
<comment type="caution">
    <text evidence="1">The sequence shown here is derived from an EMBL/GenBank/DDBJ whole genome shotgun (WGS) entry which is preliminary data.</text>
</comment>
<dbReference type="Proteomes" id="UP001060215">
    <property type="component" value="Chromosome 13"/>
</dbReference>
<name>A0ACC0FUU8_9ERIC</name>
<gene>
    <name evidence="1" type="ORF">LOK49_LG12G02623</name>
</gene>
<evidence type="ECO:0000313" key="1">
    <source>
        <dbReference type="EMBL" id="KAI7991892.1"/>
    </source>
</evidence>
<dbReference type="EMBL" id="CM045770">
    <property type="protein sequence ID" value="KAI7991892.1"/>
    <property type="molecule type" value="Genomic_DNA"/>
</dbReference>
<reference evidence="1 2" key="1">
    <citation type="journal article" date="2022" name="Plant J.">
        <title>Chromosome-level genome of Camellia lanceoleosa provides a valuable resource for understanding genome evolution and self-incompatibility.</title>
        <authorList>
            <person name="Gong W."/>
            <person name="Xiao S."/>
            <person name="Wang L."/>
            <person name="Liao Z."/>
            <person name="Chang Y."/>
            <person name="Mo W."/>
            <person name="Hu G."/>
            <person name="Li W."/>
            <person name="Zhao G."/>
            <person name="Zhu H."/>
            <person name="Hu X."/>
            <person name="Ji K."/>
            <person name="Xiang X."/>
            <person name="Song Q."/>
            <person name="Yuan D."/>
            <person name="Jin S."/>
            <person name="Zhang L."/>
        </authorList>
    </citation>
    <scope>NUCLEOTIDE SEQUENCE [LARGE SCALE GENOMIC DNA]</scope>
    <source>
        <strain evidence="1">SQ_2022a</strain>
    </source>
</reference>
<protein>
    <submittedName>
        <fullName evidence="1">Disease resistance protein RGA2</fullName>
    </submittedName>
</protein>
<evidence type="ECO:0000313" key="2">
    <source>
        <dbReference type="Proteomes" id="UP001060215"/>
    </source>
</evidence>
<accession>A0ACC0FUU8</accession>